<dbReference type="AlphaFoldDB" id="A0A645BZF1"/>
<name>A0A645BZF1_9ZZZZ</name>
<proteinExistence type="predicted"/>
<evidence type="ECO:0000313" key="1">
    <source>
        <dbReference type="EMBL" id="MPM67094.1"/>
    </source>
</evidence>
<gene>
    <name evidence="1" type="ORF">SDC9_114011</name>
</gene>
<accession>A0A645BZF1</accession>
<dbReference type="EMBL" id="VSSQ01021481">
    <property type="protein sequence ID" value="MPM67094.1"/>
    <property type="molecule type" value="Genomic_DNA"/>
</dbReference>
<protein>
    <submittedName>
        <fullName evidence="1">Uncharacterized protein</fullName>
    </submittedName>
</protein>
<sequence length="60" mass="6744">MIKALNDPPMAGELLAEKGEKAYVLYTPLDVAITDEEKVKEYMQLNLSIDEIKEGFSPNE</sequence>
<comment type="caution">
    <text evidence="1">The sequence shown here is derived from an EMBL/GenBank/DDBJ whole genome shotgun (WGS) entry which is preliminary data.</text>
</comment>
<reference evidence="1" key="1">
    <citation type="submission" date="2019-08" db="EMBL/GenBank/DDBJ databases">
        <authorList>
            <person name="Kucharzyk K."/>
            <person name="Murdoch R.W."/>
            <person name="Higgins S."/>
            <person name="Loffler F."/>
        </authorList>
    </citation>
    <scope>NUCLEOTIDE SEQUENCE</scope>
</reference>
<organism evidence="1">
    <name type="scientific">bioreactor metagenome</name>
    <dbReference type="NCBI Taxonomy" id="1076179"/>
    <lineage>
        <taxon>unclassified sequences</taxon>
        <taxon>metagenomes</taxon>
        <taxon>ecological metagenomes</taxon>
    </lineage>
</organism>